<keyword evidence="4" id="KW-1185">Reference proteome</keyword>
<keyword evidence="2" id="KW-0812">Transmembrane</keyword>
<protein>
    <submittedName>
        <fullName evidence="3">Uncharacterized protein</fullName>
    </submittedName>
</protein>
<feature type="compositionally biased region" description="Polar residues" evidence="1">
    <location>
        <begin position="159"/>
        <end position="171"/>
    </location>
</feature>
<evidence type="ECO:0000313" key="4">
    <source>
        <dbReference type="Proteomes" id="UP001628179"/>
    </source>
</evidence>
<feature type="compositionally biased region" description="Basic and acidic residues" evidence="1">
    <location>
        <begin position="111"/>
        <end position="121"/>
    </location>
</feature>
<dbReference type="RefSeq" id="XP_070919599.1">
    <property type="nucleotide sequence ID" value="XM_071063498.1"/>
</dbReference>
<gene>
    <name evidence="3" type="ORF">MFIFM68171_08078</name>
</gene>
<evidence type="ECO:0000256" key="1">
    <source>
        <dbReference type="SAM" id="MobiDB-lite"/>
    </source>
</evidence>
<sequence>MAPPRGDAAASTSSFATNLRRAVAGMLVRRQDDKDCSPQPGINLCEKPGMSSTTVTWIIIGTVAGVILVVMLAVLLFLHFRRAKRDKREDVNDRFQMSDYGLDDPASSKKPRPDDEMRSDDGSPNGHGRRSREPLQVGSEPKYHGGQLNGHLNPFDDTGSVQSGNGSSYPPSVNHAWPKRNSSHQNMPSQSR</sequence>
<dbReference type="GeneID" id="98178821"/>
<dbReference type="EMBL" id="BAAFSV010000004">
    <property type="protein sequence ID" value="GAB1317868.1"/>
    <property type="molecule type" value="Genomic_DNA"/>
</dbReference>
<accession>A0ABQ0GJD9</accession>
<evidence type="ECO:0000313" key="3">
    <source>
        <dbReference type="EMBL" id="GAB1317868.1"/>
    </source>
</evidence>
<comment type="caution">
    <text evidence="3">The sequence shown here is derived from an EMBL/GenBank/DDBJ whole genome shotgun (WGS) entry which is preliminary data.</text>
</comment>
<organism evidence="3 4">
    <name type="scientific">Madurella fahalii</name>
    <dbReference type="NCBI Taxonomy" id="1157608"/>
    <lineage>
        <taxon>Eukaryota</taxon>
        <taxon>Fungi</taxon>
        <taxon>Dikarya</taxon>
        <taxon>Ascomycota</taxon>
        <taxon>Pezizomycotina</taxon>
        <taxon>Sordariomycetes</taxon>
        <taxon>Sordariomycetidae</taxon>
        <taxon>Sordariales</taxon>
        <taxon>Sordariales incertae sedis</taxon>
        <taxon>Madurella</taxon>
    </lineage>
</organism>
<dbReference type="Proteomes" id="UP001628179">
    <property type="component" value="Unassembled WGS sequence"/>
</dbReference>
<proteinExistence type="predicted"/>
<dbReference type="CDD" id="cd12087">
    <property type="entry name" value="TM_EGFR-like"/>
    <property type="match status" value="1"/>
</dbReference>
<feature type="region of interest" description="Disordered" evidence="1">
    <location>
        <begin position="95"/>
        <end position="192"/>
    </location>
</feature>
<keyword evidence="2" id="KW-1133">Transmembrane helix</keyword>
<evidence type="ECO:0000256" key="2">
    <source>
        <dbReference type="SAM" id="Phobius"/>
    </source>
</evidence>
<feature type="compositionally biased region" description="Polar residues" evidence="1">
    <location>
        <begin position="183"/>
        <end position="192"/>
    </location>
</feature>
<reference evidence="3 4" key="1">
    <citation type="submission" date="2024-09" db="EMBL/GenBank/DDBJ databases">
        <title>Itraconazole resistance in Madurella fahalii resulting from another homologue of gene encoding cytochrome P450 14-alpha sterol demethylase (CYP51).</title>
        <authorList>
            <person name="Yoshioka I."/>
            <person name="Fahal A.H."/>
            <person name="Kaneko S."/>
            <person name="Yaguchi T."/>
        </authorList>
    </citation>
    <scope>NUCLEOTIDE SEQUENCE [LARGE SCALE GENOMIC DNA]</scope>
    <source>
        <strain evidence="3 4">IFM 68171</strain>
    </source>
</reference>
<feature type="transmembrane region" description="Helical" evidence="2">
    <location>
        <begin position="57"/>
        <end position="78"/>
    </location>
</feature>
<name>A0ABQ0GJD9_9PEZI</name>
<keyword evidence="2" id="KW-0472">Membrane</keyword>